<feature type="transmembrane region" description="Helical" evidence="7">
    <location>
        <begin position="136"/>
        <end position="157"/>
    </location>
</feature>
<evidence type="ECO:0000256" key="1">
    <source>
        <dbReference type="ARBA" id="ARBA00004141"/>
    </source>
</evidence>
<evidence type="ECO:0000256" key="3">
    <source>
        <dbReference type="ARBA" id="ARBA00022692"/>
    </source>
</evidence>
<feature type="transmembrane region" description="Helical" evidence="7">
    <location>
        <begin position="384"/>
        <end position="407"/>
    </location>
</feature>
<keyword evidence="10" id="KW-1185">Reference proteome</keyword>
<dbReference type="InterPro" id="IPR006153">
    <property type="entry name" value="Cation/H_exchanger_TM"/>
</dbReference>
<feature type="transmembrane region" description="Helical" evidence="7">
    <location>
        <begin position="237"/>
        <end position="261"/>
    </location>
</feature>
<evidence type="ECO:0000313" key="10">
    <source>
        <dbReference type="Proteomes" id="UP000319576"/>
    </source>
</evidence>
<dbReference type="GO" id="GO:0016020">
    <property type="term" value="C:membrane"/>
    <property type="evidence" value="ECO:0007669"/>
    <property type="project" value="UniProtKB-SubCell"/>
</dbReference>
<evidence type="ECO:0000256" key="2">
    <source>
        <dbReference type="ARBA" id="ARBA00022448"/>
    </source>
</evidence>
<evidence type="ECO:0000256" key="5">
    <source>
        <dbReference type="ARBA" id="ARBA00023065"/>
    </source>
</evidence>
<keyword evidence="2" id="KW-0813">Transport</keyword>
<dbReference type="Pfam" id="PF00999">
    <property type="entry name" value="Na_H_Exchanger"/>
    <property type="match status" value="1"/>
</dbReference>
<evidence type="ECO:0000256" key="7">
    <source>
        <dbReference type="SAM" id="Phobius"/>
    </source>
</evidence>
<dbReference type="Gene3D" id="1.20.1530.20">
    <property type="match status" value="1"/>
</dbReference>
<dbReference type="GO" id="GO:0015297">
    <property type="term" value="F:antiporter activity"/>
    <property type="evidence" value="ECO:0007669"/>
    <property type="project" value="InterPro"/>
</dbReference>
<dbReference type="KEGG" id="uli:ETAA1_00130"/>
<feature type="transmembrane region" description="Helical" evidence="7">
    <location>
        <begin position="96"/>
        <end position="116"/>
    </location>
</feature>
<keyword evidence="4 7" id="KW-1133">Transmembrane helix</keyword>
<dbReference type="Proteomes" id="UP000319576">
    <property type="component" value="Chromosome"/>
</dbReference>
<feature type="domain" description="Cation/H+ exchanger transmembrane" evidence="8">
    <location>
        <begin position="83"/>
        <end position="465"/>
    </location>
</feature>
<dbReference type="PANTHER" id="PTHR32468">
    <property type="entry name" value="CATION/H + ANTIPORTER"/>
    <property type="match status" value="1"/>
</dbReference>
<dbReference type="InterPro" id="IPR050794">
    <property type="entry name" value="CPA2_transporter"/>
</dbReference>
<comment type="subcellular location">
    <subcellularLocation>
        <location evidence="1">Membrane</location>
        <topology evidence="1">Multi-pass membrane protein</topology>
    </subcellularLocation>
</comment>
<dbReference type="RefSeq" id="WP_238389335.1">
    <property type="nucleotide sequence ID" value="NZ_CP036273.1"/>
</dbReference>
<dbReference type="GO" id="GO:1902600">
    <property type="term" value="P:proton transmembrane transport"/>
    <property type="evidence" value="ECO:0007669"/>
    <property type="project" value="InterPro"/>
</dbReference>
<feature type="transmembrane region" description="Helical" evidence="7">
    <location>
        <begin position="428"/>
        <end position="444"/>
    </location>
</feature>
<keyword evidence="5" id="KW-0406">Ion transport</keyword>
<dbReference type="InterPro" id="IPR038770">
    <property type="entry name" value="Na+/solute_symporter_sf"/>
</dbReference>
<proteinExistence type="predicted"/>
<evidence type="ECO:0000259" key="8">
    <source>
        <dbReference type="Pfam" id="PF00999"/>
    </source>
</evidence>
<feature type="transmembrane region" description="Helical" evidence="7">
    <location>
        <begin position="353"/>
        <end position="372"/>
    </location>
</feature>
<feature type="transmembrane region" description="Helical" evidence="7">
    <location>
        <begin position="66"/>
        <end position="84"/>
    </location>
</feature>
<feature type="transmembrane region" description="Helical" evidence="7">
    <location>
        <begin position="169"/>
        <end position="192"/>
    </location>
</feature>
<feature type="transmembrane region" description="Helical" evidence="7">
    <location>
        <begin position="198"/>
        <end position="225"/>
    </location>
</feature>
<keyword evidence="6 7" id="KW-0472">Membrane</keyword>
<dbReference type="AlphaFoldDB" id="A0A517XKV7"/>
<feature type="transmembrane region" description="Helical" evidence="7">
    <location>
        <begin position="267"/>
        <end position="289"/>
    </location>
</feature>
<feature type="transmembrane region" description="Helical" evidence="7">
    <location>
        <begin position="301"/>
        <end position="319"/>
    </location>
</feature>
<gene>
    <name evidence="9" type="primary">nhaS3</name>
    <name evidence="9" type="ORF">ETAA1_00130</name>
</gene>
<evidence type="ECO:0000256" key="4">
    <source>
        <dbReference type="ARBA" id="ARBA00022989"/>
    </source>
</evidence>
<evidence type="ECO:0000256" key="6">
    <source>
        <dbReference type="ARBA" id="ARBA00023136"/>
    </source>
</evidence>
<keyword evidence="3 7" id="KW-0812">Transmembrane</keyword>
<evidence type="ECO:0000313" key="9">
    <source>
        <dbReference type="EMBL" id="QDU18130.1"/>
    </source>
</evidence>
<name>A0A517XKV7_9BACT</name>
<feature type="transmembrane region" description="Helical" evidence="7">
    <location>
        <begin position="21"/>
        <end position="46"/>
    </location>
</feature>
<dbReference type="EMBL" id="CP036273">
    <property type="protein sequence ID" value="QDU18130.1"/>
    <property type="molecule type" value="Genomic_DNA"/>
</dbReference>
<reference evidence="9 10" key="1">
    <citation type="submission" date="2019-02" db="EMBL/GenBank/DDBJ databases">
        <title>Deep-cultivation of Planctomycetes and their phenomic and genomic characterization uncovers novel biology.</title>
        <authorList>
            <person name="Wiegand S."/>
            <person name="Jogler M."/>
            <person name="Boedeker C."/>
            <person name="Pinto D."/>
            <person name="Vollmers J."/>
            <person name="Rivas-Marin E."/>
            <person name="Kohn T."/>
            <person name="Peeters S.H."/>
            <person name="Heuer A."/>
            <person name="Rast P."/>
            <person name="Oberbeckmann S."/>
            <person name="Bunk B."/>
            <person name="Jeske O."/>
            <person name="Meyerdierks A."/>
            <person name="Storesund J.E."/>
            <person name="Kallscheuer N."/>
            <person name="Luecker S."/>
            <person name="Lage O.M."/>
            <person name="Pohl T."/>
            <person name="Merkel B.J."/>
            <person name="Hornburger P."/>
            <person name="Mueller R.-W."/>
            <person name="Bruemmer F."/>
            <person name="Labrenz M."/>
            <person name="Spormann A.M."/>
            <person name="Op den Camp H."/>
            <person name="Overmann J."/>
            <person name="Amann R."/>
            <person name="Jetten M.S.M."/>
            <person name="Mascher T."/>
            <person name="Medema M.H."/>
            <person name="Devos D.P."/>
            <person name="Kaster A.-K."/>
            <person name="Ovreas L."/>
            <person name="Rohde M."/>
            <person name="Galperin M.Y."/>
            <person name="Jogler C."/>
        </authorList>
    </citation>
    <scope>NUCLEOTIDE SEQUENCE [LARGE SCALE GENOMIC DNA]</scope>
    <source>
        <strain evidence="9 10">ETA_A1</strain>
    </source>
</reference>
<sequence length="482" mass="49225">MNSTLEMPVVRAARPAWVGPLVYVLMLAAGVGVFLLVRQVGASLAAPAAPANAISVSAPKAGQVDVVAHVLATLAAIVGLGFALGRLFRYLGQPPVIGEVIAGILLGPSLLGAISPDAMHLLIPAPADDPKGQVTAALRAVAQLGVVLYMFLVGLELNGAKLKGHAHAAVAISHASIVAPFALGLLLALPLYPRVSHAGVPFVSFALFMGVALSVTAFPVLARILADRGLDRTPAGVIALGCAAADDVTAWCLLALVVGVARAEVGSALGVIAGAAALIAVMFVVVGPLARWACRELDGMVKLPPAVIPILFVLVLLSALATELIGIHAVFGAFLLGAVIPHDSRVAREITRALKDVVTVLLLPAFFALAGLRTELGLLDSWASWGMCAGIILVATLGKFGGTYLAATFTGYDRRTAAALGAMMNTRGLMGLIVLDIGLSLGVISPTLFAMMVLMALATTLATAPALARLLPSDREAGSNLP</sequence>
<accession>A0A517XKV7</accession>
<organism evidence="9 10">
    <name type="scientific">Urbifossiella limnaea</name>
    <dbReference type="NCBI Taxonomy" id="2528023"/>
    <lineage>
        <taxon>Bacteria</taxon>
        <taxon>Pseudomonadati</taxon>
        <taxon>Planctomycetota</taxon>
        <taxon>Planctomycetia</taxon>
        <taxon>Gemmatales</taxon>
        <taxon>Gemmataceae</taxon>
        <taxon>Urbifossiella</taxon>
    </lineage>
</organism>
<dbReference type="PANTHER" id="PTHR32468:SF0">
    <property type="entry name" value="K(+)_H(+) ANTIPORTER 1"/>
    <property type="match status" value="1"/>
</dbReference>
<protein>
    <submittedName>
        <fullName evidence="9">High-affinity Na(+)/H(+) antiporter NhaS3</fullName>
    </submittedName>
</protein>